<sequence>MKTIKFLYNYGGKIVPRPIDGKLRYVGGHTRVLSVDRSITYSELMVKFGELCGSSMNLKRKLPSDDLDLLITIKSDEELRAVIEDYESASSPVVKIRAVLYPVRSAKKVSDPSSPTLRYPVLAGKSSYCQDRSPMHFYHVPHWNYSH</sequence>
<keyword evidence="3" id="KW-1185">Reference proteome</keyword>
<protein>
    <recommendedName>
        <fullName evidence="1">PB1 domain-containing protein</fullName>
    </recommendedName>
</protein>
<dbReference type="AlphaFoldDB" id="A0A830BBD7"/>
<dbReference type="EMBL" id="BMAC01000082">
    <property type="protein sequence ID" value="GFP84357.1"/>
    <property type="molecule type" value="Genomic_DNA"/>
</dbReference>
<dbReference type="OrthoDB" id="1914296at2759"/>
<feature type="domain" description="PB1" evidence="1">
    <location>
        <begin position="18"/>
        <end position="103"/>
    </location>
</feature>
<dbReference type="CDD" id="cd06410">
    <property type="entry name" value="PB1_UP2"/>
    <property type="match status" value="1"/>
</dbReference>
<evidence type="ECO:0000259" key="1">
    <source>
        <dbReference type="SMART" id="SM00666"/>
    </source>
</evidence>
<dbReference type="Proteomes" id="UP000653305">
    <property type="component" value="Unassembled WGS sequence"/>
</dbReference>
<gene>
    <name evidence="2" type="ORF">PHJA_000579400</name>
</gene>
<evidence type="ECO:0000313" key="2">
    <source>
        <dbReference type="EMBL" id="GFP84357.1"/>
    </source>
</evidence>
<dbReference type="Pfam" id="PF00564">
    <property type="entry name" value="PB1"/>
    <property type="match status" value="1"/>
</dbReference>
<name>A0A830BBD7_9LAMI</name>
<reference evidence="2" key="1">
    <citation type="submission" date="2020-07" db="EMBL/GenBank/DDBJ databases">
        <title>Ethylene signaling mediates host invasion by parasitic plants.</title>
        <authorList>
            <person name="Yoshida S."/>
        </authorList>
    </citation>
    <scope>NUCLEOTIDE SEQUENCE</scope>
    <source>
        <strain evidence="2">Okayama</strain>
    </source>
</reference>
<comment type="caution">
    <text evidence="2">The sequence shown here is derived from an EMBL/GenBank/DDBJ whole genome shotgun (WGS) entry which is preliminary data.</text>
</comment>
<dbReference type="PANTHER" id="PTHR31066">
    <property type="entry name" value="OS05G0427100 PROTEIN-RELATED"/>
    <property type="match status" value="1"/>
</dbReference>
<dbReference type="Gene3D" id="3.10.20.90">
    <property type="entry name" value="Phosphatidylinositol 3-kinase Catalytic Subunit, Chain A, domain 1"/>
    <property type="match status" value="1"/>
</dbReference>
<accession>A0A830BBD7</accession>
<dbReference type="InterPro" id="IPR000270">
    <property type="entry name" value="PB1_dom"/>
</dbReference>
<evidence type="ECO:0000313" key="3">
    <source>
        <dbReference type="Proteomes" id="UP000653305"/>
    </source>
</evidence>
<organism evidence="2 3">
    <name type="scientific">Phtheirospermum japonicum</name>
    <dbReference type="NCBI Taxonomy" id="374723"/>
    <lineage>
        <taxon>Eukaryota</taxon>
        <taxon>Viridiplantae</taxon>
        <taxon>Streptophyta</taxon>
        <taxon>Embryophyta</taxon>
        <taxon>Tracheophyta</taxon>
        <taxon>Spermatophyta</taxon>
        <taxon>Magnoliopsida</taxon>
        <taxon>eudicotyledons</taxon>
        <taxon>Gunneridae</taxon>
        <taxon>Pentapetalae</taxon>
        <taxon>asterids</taxon>
        <taxon>lamiids</taxon>
        <taxon>Lamiales</taxon>
        <taxon>Orobanchaceae</taxon>
        <taxon>Orobanchaceae incertae sedis</taxon>
        <taxon>Phtheirospermum</taxon>
    </lineage>
</organism>
<proteinExistence type="predicted"/>
<dbReference type="SMART" id="SM00666">
    <property type="entry name" value="PB1"/>
    <property type="match status" value="1"/>
</dbReference>
<dbReference type="PANTHER" id="PTHR31066:SF74">
    <property type="entry name" value="PB1 DOMAIN-CONTAINING PROTEIN"/>
    <property type="match status" value="1"/>
</dbReference>
<dbReference type="InterPro" id="IPR053198">
    <property type="entry name" value="Gynoecium_Dev_Regulator"/>
</dbReference>
<dbReference type="SUPFAM" id="SSF54277">
    <property type="entry name" value="CAD &amp; PB1 domains"/>
    <property type="match status" value="1"/>
</dbReference>